<organism evidence="1">
    <name type="scientific">Solanum chacoense</name>
    <name type="common">Chaco potato</name>
    <dbReference type="NCBI Taxonomy" id="4108"/>
    <lineage>
        <taxon>Eukaryota</taxon>
        <taxon>Viridiplantae</taxon>
        <taxon>Streptophyta</taxon>
        <taxon>Embryophyta</taxon>
        <taxon>Tracheophyta</taxon>
        <taxon>Spermatophyta</taxon>
        <taxon>Magnoliopsida</taxon>
        <taxon>eudicotyledons</taxon>
        <taxon>Gunneridae</taxon>
        <taxon>Pentapetalae</taxon>
        <taxon>asterids</taxon>
        <taxon>lamiids</taxon>
        <taxon>Solanales</taxon>
        <taxon>Solanaceae</taxon>
        <taxon>Solanoideae</taxon>
        <taxon>Solaneae</taxon>
        <taxon>Solanum</taxon>
    </lineage>
</organism>
<sequence>MVLAYRKSIRMLCNEFKINTKIEVVDGAKTITWNDDWHEVGNMEILFQDIYNLAPTSAEHNSKIVDTSRGLNFVFRGHLNDWEIPRVIEFFNTIDQFSGLKMGQDIL</sequence>
<dbReference type="AlphaFoldDB" id="A0A0V0HWK2"/>
<evidence type="ECO:0000313" key="1">
    <source>
        <dbReference type="EMBL" id="JAP24628.1"/>
    </source>
</evidence>
<proteinExistence type="predicted"/>
<name>A0A0V0HWK2_SOLCH</name>
<dbReference type="EMBL" id="GEDG01014182">
    <property type="protein sequence ID" value="JAP24628.1"/>
    <property type="molecule type" value="Transcribed_RNA"/>
</dbReference>
<protein>
    <submittedName>
        <fullName evidence="1">Putative ovule protein</fullName>
    </submittedName>
</protein>
<reference evidence="1" key="1">
    <citation type="submission" date="2015-12" db="EMBL/GenBank/DDBJ databases">
        <title>Gene expression during late stages of embryo sac development: a critical building block for successful pollen-pistil interactions.</title>
        <authorList>
            <person name="Liu Y."/>
            <person name="Joly V."/>
            <person name="Sabar M."/>
            <person name="Matton D.P."/>
        </authorList>
    </citation>
    <scope>NUCLEOTIDE SEQUENCE</scope>
</reference>
<accession>A0A0V0HWK2</accession>